<dbReference type="GO" id="GO:0002949">
    <property type="term" value="P:tRNA threonylcarbamoyladenosine modification"/>
    <property type="evidence" value="ECO:0007669"/>
    <property type="project" value="UniProtKB-UniRule"/>
</dbReference>
<reference evidence="10" key="1">
    <citation type="submission" date="2020-02" db="EMBL/GenBank/DDBJ databases">
        <authorList>
            <person name="Meier V. D."/>
        </authorList>
    </citation>
    <scope>NUCLEOTIDE SEQUENCE</scope>
    <source>
        <strain evidence="10">AVDCRST_MAG90</strain>
    </source>
</reference>
<comment type="function">
    <text evidence="8">Required for the formation of a threonylcarbamoyl group on adenosine at position 37 (t(6)A37) in tRNAs that read codons beginning with adenine. Is involved in the transfer of the threonylcarbamoyl moiety of threonylcarbamoyl-AMP (TC-AMP) to the N6 group of A37, together with TsaE and TsaB. TsaD likely plays a direct catalytic role in this reaction.</text>
</comment>
<dbReference type="NCBIfam" id="TIGR00329">
    <property type="entry name" value="gcp_kae1"/>
    <property type="match status" value="1"/>
</dbReference>
<proteinExistence type="inferred from homology"/>
<protein>
    <recommendedName>
        <fullName evidence="8">tRNA N6-adenosine threonylcarbamoyltransferase</fullName>
        <ecNumber evidence="8">2.3.1.234</ecNumber>
    </recommendedName>
    <alternativeName>
        <fullName evidence="8">N6-L-threonylcarbamoyladenine synthase</fullName>
        <shortName evidence="8">t(6)A synthase</shortName>
    </alternativeName>
    <alternativeName>
        <fullName evidence="8">t(6)A37 threonylcarbamoyladenosine biosynthesis protein TsaD</fullName>
    </alternativeName>
    <alternativeName>
        <fullName evidence="8">tRNA threonylcarbamoyladenosine biosynthesis protein TsaD</fullName>
    </alternativeName>
</protein>
<dbReference type="CDD" id="cd24133">
    <property type="entry name" value="ASKHA_NBD_TsaD_bac"/>
    <property type="match status" value="1"/>
</dbReference>
<keyword evidence="1 8" id="KW-0963">Cytoplasm</keyword>
<feature type="binding site" evidence="8">
    <location>
        <position position="309"/>
    </location>
    <ligand>
        <name>Fe cation</name>
        <dbReference type="ChEBI" id="CHEBI:24875"/>
    </ligand>
</feature>
<keyword evidence="4 8" id="KW-0479">Metal-binding</keyword>
<dbReference type="GO" id="GO:0061711">
    <property type="term" value="F:tRNA N(6)-L-threonylcarbamoyladenine synthase activity"/>
    <property type="evidence" value="ECO:0007669"/>
    <property type="project" value="UniProtKB-EC"/>
</dbReference>
<dbReference type="Pfam" id="PF00814">
    <property type="entry name" value="TsaD"/>
    <property type="match status" value="1"/>
</dbReference>
<evidence type="ECO:0000256" key="3">
    <source>
        <dbReference type="ARBA" id="ARBA00022694"/>
    </source>
</evidence>
<dbReference type="PANTHER" id="PTHR11735">
    <property type="entry name" value="TRNA N6-ADENOSINE THREONYLCARBAMOYLTRANSFERASE"/>
    <property type="match status" value="1"/>
</dbReference>
<dbReference type="FunFam" id="3.30.420.40:FF:000040">
    <property type="entry name" value="tRNA N6-adenosine threonylcarbamoyltransferase"/>
    <property type="match status" value="1"/>
</dbReference>
<dbReference type="AlphaFoldDB" id="A0A6J4MGK5"/>
<evidence type="ECO:0000313" key="10">
    <source>
        <dbReference type="EMBL" id="CAA9359039.1"/>
    </source>
</evidence>
<comment type="cofactor">
    <cofactor evidence="8">
        <name>Fe(2+)</name>
        <dbReference type="ChEBI" id="CHEBI:29033"/>
    </cofactor>
    <text evidence="8">Binds 1 Fe(2+) ion per subunit.</text>
</comment>
<gene>
    <name evidence="8" type="primary">tsaD</name>
    <name evidence="10" type="ORF">AVDCRST_MAG90-2894</name>
</gene>
<feature type="domain" description="Gcp-like" evidence="9">
    <location>
        <begin position="28"/>
        <end position="316"/>
    </location>
</feature>
<evidence type="ECO:0000256" key="1">
    <source>
        <dbReference type="ARBA" id="ARBA00022490"/>
    </source>
</evidence>
<dbReference type="EMBL" id="CADCUC010000599">
    <property type="protein sequence ID" value="CAA9359039.1"/>
    <property type="molecule type" value="Genomic_DNA"/>
</dbReference>
<keyword evidence="3 8" id="KW-0819">tRNA processing</keyword>
<dbReference type="InterPro" id="IPR043129">
    <property type="entry name" value="ATPase_NBD"/>
</dbReference>
<comment type="catalytic activity">
    <reaction evidence="7 8">
        <text>L-threonylcarbamoyladenylate + adenosine(37) in tRNA = N(6)-L-threonylcarbamoyladenosine(37) in tRNA + AMP + H(+)</text>
        <dbReference type="Rhea" id="RHEA:37059"/>
        <dbReference type="Rhea" id="RHEA-COMP:10162"/>
        <dbReference type="Rhea" id="RHEA-COMP:10163"/>
        <dbReference type="ChEBI" id="CHEBI:15378"/>
        <dbReference type="ChEBI" id="CHEBI:73682"/>
        <dbReference type="ChEBI" id="CHEBI:74411"/>
        <dbReference type="ChEBI" id="CHEBI:74418"/>
        <dbReference type="ChEBI" id="CHEBI:456215"/>
        <dbReference type="EC" id="2.3.1.234"/>
    </reaction>
</comment>
<evidence type="ECO:0000256" key="7">
    <source>
        <dbReference type="ARBA" id="ARBA00048117"/>
    </source>
</evidence>
<accession>A0A6J4MGK5</accession>
<feature type="binding site" evidence="8">
    <location>
        <position position="170"/>
    </location>
    <ligand>
        <name>substrate</name>
    </ligand>
</feature>
<dbReference type="EC" id="2.3.1.234" evidence="8"/>
<evidence type="ECO:0000256" key="6">
    <source>
        <dbReference type="ARBA" id="ARBA00023315"/>
    </source>
</evidence>
<feature type="binding site" evidence="8">
    <location>
        <begin position="137"/>
        <end position="141"/>
    </location>
    <ligand>
        <name>substrate</name>
    </ligand>
</feature>
<dbReference type="GO" id="GO:0005737">
    <property type="term" value="C:cytoplasm"/>
    <property type="evidence" value="ECO:0007669"/>
    <property type="project" value="UniProtKB-SubCell"/>
</dbReference>
<dbReference type="PANTHER" id="PTHR11735:SF6">
    <property type="entry name" value="TRNA N6-ADENOSINE THREONYLCARBAMOYLTRANSFERASE, MITOCHONDRIAL"/>
    <property type="match status" value="1"/>
</dbReference>
<evidence type="ECO:0000256" key="4">
    <source>
        <dbReference type="ARBA" id="ARBA00022723"/>
    </source>
</evidence>
<feature type="binding site" evidence="8">
    <location>
        <position position="183"/>
    </location>
    <ligand>
        <name>substrate</name>
    </ligand>
</feature>
<keyword evidence="5 8" id="KW-0408">Iron</keyword>
<feature type="binding site" evidence="8">
    <location>
        <position position="281"/>
    </location>
    <ligand>
        <name>substrate</name>
    </ligand>
</feature>
<keyword evidence="2 8" id="KW-0808">Transferase</keyword>
<comment type="similarity">
    <text evidence="8">Belongs to the KAE1 / TsaD family.</text>
</comment>
<dbReference type="GO" id="GO:0005506">
    <property type="term" value="F:iron ion binding"/>
    <property type="evidence" value="ECO:0007669"/>
    <property type="project" value="UniProtKB-UniRule"/>
</dbReference>
<dbReference type="HAMAP" id="MF_01445">
    <property type="entry name" value="TsaD"/>
    <property type="match status" value="1"/>
</dbReference>
<feature type="binding site" evidence="8">
    <location>
        <position position="115"/>
    </location>
    <ligand>
        <name>Fe cation</name>
        <dbReference type="ChEBI" id="CHEBI:24875"/>
    </ligand>
</feature>
<evidence type="ECO:0000259" key="9">
    <source>
        <dbReference type="Pfam" id="PF00814"/>
    </source>
</evidence>
<organism evidence="10">
    <name type="scientific">uncultured Microvirga sp</name>
    <dbReference type="NCBI Taxonomy" id="412392"/>
    <lineage>
        <taxon>Bacteria</taxon>
        <taxon>Pseudomonadati</taxon>
        <taxon>Pseudomonadota</taxon>
        <taxon>Alphaproteobacteria</taxon>
        <taxon>Hyphomicrobiales</taxon>
        <taxon>Methylobacteriaceae</taxon>
        <taxon>Microvirga</taxon>
        <taxon>environmental samples</taxon>
    </lineage>
</organism>
<name>A0A6J4MGK5_9HYPH</name>
<sequence length="351" mass="36437">MRVLGIETTCDETAAAVVGLDDDGNAAILSNEVLSQIAEHAAYGGVVPEIAARAHVEALDHLVARALATANMVIESVDGIAAAAGPGLIGGVLVGLTTAKALALVTRKPLIAVNHLEGHALTARMTDAIGFPYLLLLASGGHTQLLAVKGVGHYTRLGTTVDDAIGEAFDKAAKLLGLGYPGGPEVERMAERGDPERFALPRPMLGRAKPDFSLSGLKTALRIEAERAAPLADTDIADLCASFQAAVVDLVVDRTRAGLRAFREVAGHPTALVLAGGVAANQVLRRALQRLASEAGLRLVAPPLELCGDNGAMIAWAGIERLRLGLVDDMMAPARPRWPLDSLHDEAGAKA</sequence>
<feature type="binding site" evidence="8">
    <location>
        <position position="119"/>
    </location>
    <ligand>
        <name>Fe cation</name>
        <dbReference type="ChEBI" id="CHEBI:24875"/>
    </ligand>
</feature>
<dbReference type="InterPro" id="IPR022450">
    <property type="entry name" value="TsaD"/>
</dbReference>
<keyword evidence="6 8" id="KW-0012">Acyltransferase</keyword>
<dbReference type="InterPro" id="IPR000905">
    <property type="entry name" value="Gcp-like_dom"/>
</dbReference>
<dbReference type="InterPro" id="IPR017861">
    <property type="entry name" value="KAE1/TsaD"/>
</dbReference>
<evidence type="ECO:0000256" key="5">
    <source>
        <dbReference type="ARBA" id="ARBA00023004"/>
    </source>
</evidence>
<dbReference type="Gene3D" id="3.30.420.40">
    <property type="match status" value="2"/>
</dbReference>
<evidence type="ECO:0000256" key="8">
    <source>
        <dbReference type="HAMAP-Rule" id="MF_01445"/>
    </source>
</evidence>
<dbReference type="NCBIfam" id="TIGR03723">
    <property type="entry name" value="T6A_TsaD_YgjD"/>
    <property type="match status" value="1"/>
</dbReference>
<dbReference type="SUPFAM" id="SSF53067">
    <property type="entry name" value="Actin-like ATPase domain"/>
    <property type="match status" value="2"/>
</dbReference>
<dbReference type="PRINTS" id="PR00789">
    <property type="entry name" value="OSIALOPTASE"/>
</dbReference>
<evidence type="ECO:0000256" key="2">
    <source>
        <dbReference type="ARBA" id="ARBA00022679"/>
    </source>
</evidence>
<feature type="binding site" evidence="8">
    <location>
        <position position="187"/>
    </location>
    <ligand>
        <name>substrate</name>
    </ligand>
</feature>
<comment type="subcellular location">
    <subcellularLocation>
        <location evidence="8">Cytoplasm</location>
    </subcellularLocation>
</comment>